<organism evidence="2 3">
    <name type="scientific">Blepharisma stoltei</name>
    <dbReference type="NCBI Taxonomy" id="1481888"/>
    <lineage>
        <taxon>Eukaryota</taxon>
        <taxon>Sar</taxon>
        <taxon>Alveolata</taxon>
        <taxon>Ciliophora</taxon>
        <taxon>Postciliodesmatophora</taxon>
        <taxon>Heterotrichea</taxon>
        <taxon>Heterotrichida</taxon>
        <taxon>Blepharismidae</taxon>
        <taxon>Blepharisma</taxon>
    </lineage>
</organism>
<evidence type="ECO:0000256" key="1">
    <source>
        <dbReference type="SAM" id="SignalP"/>
    </source>
</evidence>
<gene>
    <name evidence="2" type="ORF">BSTOLATCC_MIC22202</name>
</gene>
<reference evidence="2" key="1">
    <citation type="submission" date="2021-09" db="EMBL/GenBank/DDBJ databases">
        <authorList>
            <consortium name="AG Swart"/>
            <person name="Singh M."/>
            <person name="Singh A."/>
            <person name="Seah K."/>
            <person name="Emmerich C."/>
        </authorList>
    </citation>
    <scope>NUCLEOTIDE SEQUENCE</scope>
    <source>
        <strain evidence="2">ATCC30299</strain>
    </source>
</reference>
<accession>A0AAU9IZF5</accession>
<sequence length="87" mass="9420">MLLLLNFLNSLGTIMNSLSLVAREIPEEIVKVYWVFTYSGVSVPLTVTVPALVQRELFCLSGESPARSLYSNGTPSVSIVFTVALGV</sequence>
<feature type="signal peptide" evidence="1">
    <location>
        <begin position="1"/>
        <end position="19"/>
    </location>
</feature>
<feature type="chain" id="PRO_5043874376" evidence="1">
    <location>
        <begin position="20"/>
        <end position="87"/>
    </location>
</feature>
<dbReference type="AlphaFoldDB" id="A0AAU9IZF5"/>
<comment type="caution">
    <text evidence="2">The sequence shown here is derived from an EMBL/GenBank/DDBJ whole genome shotgun (WGS) entry which is preliminary data.</text>
</comment>
<evidence type="ECO:0000313" key="3">
    <source>
        <dbReference type="Proteomes" id="UP001162131"/>
    </source>
</evidence>
<keyword evidence="3" id="KW-1185">Reference proteome</keyword>
<keyword evidence="1" id="KW-0732">Signal</keyword>
<dbReference type="Proteomes" id="UP001162131">
    <property type="component" value="Unassembled WGS sequence"/>
</dbReference>
<name>A0AAU9IZF5_9CILI</name>
<dbReference type="EMBL" id="CAJZBQ010000021">
    <property type="protein sequence ID" value="CAG9318840.1"/>
    <property type="molecule type" value="Genomic_DNA"/>
</dbReference>
<protein>
    <submittedName>
        <fullName evidence="2">Uncharacterized protein</fullName>
    </submittedName>
</protein>
<proteinExistence type="predicted"/>
<evidence type="ECO:0000313" key="2">
    <source>
        <dbReference type="EMBL" id="CAG9318840.1"/>
    </source>
</evidence>